<proteinExistence type="predicted"/>
<feature type="domain" description="PI3K/PI4K catalytic" evidence="1">
    <location>
        <begin position="163"/>
        <end position="206"/>
    </location>
</feature>
<evidence type="ECO:0000313" key="3">
    <source>
        <dbReference type="Proteomes" id="UP001418444"/>
    </source>
</evidence>
<dbReference type="Pfam" id="PF00454">
    <property type="entry name" value="PI3_PI4_kinase"/>
    <property type="match status" value="1"/>
</dbReference>
<gene>
    <name evidence="2" type="ORF">GCM10022231_30140</name>
</gene>
<accession>A0ABP7PKD4</accession>
<evidence type="ECO:0000313" key="2">
    <source>
        <dbReference type="EMBL" id="GAA3967048.1"/>
    </source>
</evidence>
<dbReference type="EMBL" id="BAAAZW010000009">
    <property type="protein sequence ID" value="GAA3967048.1"/>
    <property type="molecule type" value="Genomic_DNA"/>
</dbReference>
<comment type="caution">
    <text evidence="2">The sequence shown here is derived from an EMBL/GenBank/DDBJ whole genome shotgun (WGS) entry which is preliminary data.</text>
</comment>
<keyword evidence="3" id="KW-1185">Reference proteome</keyword>
<name>A0ABP7PKD4_9ACTN</name>
<reference evidence="3" key="1">
    <citation type="journal article" date="2019" name="Int. J. Syst. Evol. Microbiol.">
        <title>The Global Catalogue of Microorganisms (GCM) 10K type strain sequencing project: providing services to taxonomists for standard genome sequencing and annotation.</title>
        <authorList>
            <consortium name="The Broad Institute Genomics Platform"/>
            <consortium name="The Broad Institute Genome Sequencing Center for Infectious Disease"/>
            <person name="Wu L."/>
            <person name="Ma J."/>
        </authorList>
    </citation>
    <scope>NUCLEOTIDE SEQUENCE [LARGE SCALE GENOMIC DNA]</scope>
    <source>
        <strain evidence="3">JCM 16923</strain>
    </source>
</reference>
<evidence type="ECO:0000259" key="1">
    <source>
        <dbReference type="Pfam" id="PF00454"/>
    </source>
</evidence>
<dbReference type="InterPro" id="IPR000403">
    <property type="entry name" value="PI3/4_kinase_cat_dom"/>
</dbReference>
<dbReference type="InterPro" id="IPR022292">
    <property type="entry name" value="CHP03843"/>
</dbReference>
<sequence length="283" mass="30265">MSGRSCTEVTDALSGPQVRRLLSQGELSLFGQIPSASNLTLVCEATLGEQSTRCVYKPVRGETPLWDFPDGTLAGREVAARLIDAALGWDLIPETVLRAEGPPGAELGPGMLQLWIDQPEAPAGREPVEIVPADDVPEGYVPILRAHDDDGSVVALAHATDERLHRLAVLDAVLNNADRKGGHILVDADGRLFGIDHGLTLHTEPKLRTILWGWAGDPANESVRADLAALGERLSPGSDLTGELCELVSEEELAALRRRVAALADGGALPRPPHQRAIPWPPF</sequence>
<dbReference type="NCBIfam" id="TIGR03843">
    <property type="entry name" value="SCO1664 family protein"/>
    <property type="match status" value="1"/>
</dbReference>
<dbReference type="Proteomes" id="UP001418444">
    <property type="component" value="Unassembled WGS sequence"/>
</dbReference>
<protein>
    <submittedName>
        <fullName evidence="2">SCO1664 family protein</fullName>
    </submittedName>
</protein>
<organism evidence="2 3">
    <name type="scientific">Gordonia caeni</name>
    <dbReference type="NCBI Taxonomy" id="1007097"/>
    <lineage>
        <taxon>Bacteria</taxon>
        <taxon>Bacillati</taxon>
        <taxon>Actinomycetota</taxon>
        <taxon>Actinomycetes</taxon>
        <taxon>Mycobacteriales</taxon>
        <taxon>Gordoniaceae</taxon>
        <taxon>Gordonia</taxon>
    </lineage>
</organism>